<keyword evidence="6 8" id="KW-1133">Transmembrane helix</keyword>
<evidence type="ECO:0000256" key="6">
    <source>
        <dbReference type="ARBA" id="ARBA00022989"/>
    </source>
</evidence>
<gene>
    <name evidence="10" type="ORF">HKD39_16940</name>
</gene>
<dbReference type="GO" id="GO:0055085">
    <property type="term" value="P:transmembrane transport"/>
    <property type="evidence" value="ECO:0007669"/>
    <property type="project" value="InterPro"/>
</dbReference>
<comment type="caution">
    <text evidence="10">The sequence shown here is derived from an EMBL/GenBank/DDBJ whole genome shotgun (WGS) entry which is preliminary data.</text>
</comment>
<feature type="domain" description="ABC transmembrane type-1" evidence="9">
    <location>
        <begin position="359"/>
        <end position="557"/>
    </location>
</feature>
<dbReference type="CDD" id="cd06261">
    <property type="entry name" value="TM_PBP2"/>
    <property type="match status" value="2"/>
</dbReference>
<evidence type="ECO:0000256" key="4">
    <source>
        <dbReference type="ARBA" id="ARBA00022519"/>
    </source>
</evidence>
<keyword evidence="11" id="KW-1185">Reference proteome</keyword>
<keyword evidence="5 8" id="KW-0812">Transmembrane</keyword>
<proteinExistence type="inferred from homology"/>
<evidence type="ECO:0000256" key="7">
    <source>
        <dbReference type="ARBA" id="ARBA00023136"/>
    </source>
</evidence>
<dbReference type="PANTHER" id="PTHR43357:SF4">
    <property type="entry name" value="INNER MEMBRANE ABC TRANSPORTER PERMEASE PROTEIN YDCV"/>
    <property type="match status" value="1"/>
</dbReference>
<protein>
    <submittedName>
        <fullName evidence="10">Iron ABC transporter permease</fullName>
    </submittedName>
</protein>
<feature type="transmembrane region" description="Helical" evidence="8">
    <location>
        <begin position="396"/>
        <end position="423"/>
    </location>
</feature>
<feature type="transmembrane region" description="Helical" evidence="8">
    <location>
        <begin position="117"/>
        <end position="138"/>
    </location>
</feature>
<dbReference type="Pfam" id="PF00528">
    <property type="entry name" value="BPD_transp_1"/>
    <property type="match status" value="2"/>
</dbReference>
<feature type="domain" description="ABC transmembrane type-1" evidence="9">
    <location>
        <begin position="79"/>
        <end position="276"/>
    </location>
</feature>
<dbReference type="AlphaFoldDB" id="A0A849A9Y5"/>
<dbReference type="Gene3D" id="1.10.3720.10">
    <property type="entry name" value="MetI-like"/>
    <property type="match status" value="2"/>
</dbReference>
<comment type="subcellular location">
    <subcellularLocation>
        <location evidence="1">Cell inner membrane</location>
        <topology evidence="1">Multi-pass membrane protein</topology>
    </subcellularLocation>
    <subcellularLocation>
        <location evidence="8">Cell membrane</location>
        <topology evidence="8">Multi-pass membrane protein</topology>
    </subcellularLocation>
</comment>
<evidence type="ECO:0000313" key="11">
    <source>
        <dbReference type="Proteomes" id="UP000562984"/>
    </source>
</evidence>
<dbReference type="RefSeq" id="WP_171201052.1">
    <property type="nucleotide sequence ID" value="NZ_JABEND010000012.1"/>
</dbReference>
<dbReference type="PANTHER" id="PTHR43357">
    <property type="entry name" value="INNER MEMBRANE ABC TRANSPORTER PERMEASE PROTEIN YDCV"/>
    <property type="match status" value="1"/>
</dbReference>
<evidence type="ECO:0000256" key="1">
    <source>
        <dbReference type="ARBA" id="ARBA00004429"/>
    </source>
</evidence>
<evidence type="ECO:0000313" key="10">
    <source>
        <dbReference type="EMBL" id="NNG37355.1"/>
    </source>
</evidence>
<feature type="transmembrane region" description="Helical" evidence="8">
    <location>
        <begin position="83"/>
        <end position="105"/>
    </location>
</feature>
<comment type="similarity">
    <text evidence="8">Belongs to the binding-protein-dependent transport system permease family.</text>
</comment>
<keyword evidence="4" id="KW-0997">Cell inner membrane</keyword>
<sequence>MTVASSVSAAGPRERPGDGWRWLRRVGLVLLAAIPTAALLVFFCYPVLTLLGRGLFVDGRLDLSAFGDVFARPRMRSLVAFTIWQAAASAVLCLLLGIPGAYLLYRKRFPGRAVLRAVLTMPLVLPTVVVALAFKILLTPGGPLGSWGLDETVAAILAAHVFLNYGMVVRTVGSSWAVLDDRPLAAARSLGATPLRAFLTVTLPALGPAITGAFTMVFLFCATSFGIVLILGAGRLNTLETEIYRQTQEFLDLRTAAVLSIAQLVLVTLLLVVVAALRRRTDTTQRLDSGVRRPTRFGLGDAVAAVVTTLVALAFLGVLGTLVLRSLREPGGGFGLANYAALGTVGQDNLMLVPATTALANSLRAAALAAVLAVIVGVALSVVLARRPRSRAARRLLGAVDGFMMLPLGVSAVTVGFGFLIALDSPPLDLRSSPLLVPIAQALVALPLVVRMVLPVLRGIDDRLRQAAASAGAPPLRVWWTVDLPIARRAFGGAAAFAFAVALGEFGATSFLATPQRPTLPVLIARLIGRPGELNTGMALAAAVLLALLCALVLLVVEAVSGANARIGGF</sequence>
<dbReference type="InterPro" id="IPR000515">
    <property type="entry name" value="MetI-like"/>
</dbReference>
<evidence type="ECO:0000256" key="3">
    <source>
        <dbReference type="ARBA" id="ARBA00022475"/>
    </source>
</evidence>
<dbReference type="EMBL" id="JABEND010000012">
    <property type="protein sequence ID" value="NNG37355.1"/>
    <property type="molecule type" value="Genomic_DNA"/>
</dbReference>
<feature type="transmembrane region" description="Helical" evidence="8">
    <location>
        <begin position="255"/>
        <end position="277"/>
    </location>
</feature>
<feature type="transmembrane region" description="Helical" evidence="8">
    <location>
        <begin position="153"/>
        <end position="173"/>
    </location>
</feature>
<keyword evidence="2 8" id="KW-0813">Transport</keyword>
<feature type="transmembrane region" description="Helical" evidence="8">
    <location>
        <begin position="297"/>
        <end position="324"/>
    </location>
</feature>
<organism evidence="10 11">
    <name type="scientific">Nakamurella aerolata</name>
    <dbReference type="NCBI Taxonomy" id="1656892"/>
    <lineage>
        <taxon>Bacteria</taxon>
        <taxon>Bacillati</taxon>
        <taxon>Actinomycetota</taxon>
        <taxon>Actinomycetes</taxon>
        <taxon>Nakamurellales</taxon>
        <taxon>Nakamurellaceae</taxon>
        <taxon>Nakamurella</taxon>
    </lineage>
</organism>
<dbReference type="InterPro" id="IPR035906">
    <property type="entry name" value="MetI-like_sf"/>
</dbReference>
<feature type="transmembrane region" description="Helical" evidence="8">
    <location>
        <begin position="28"/>
        <end position="48"/>
    </location>
</feature>
<evidence type="ECO:0000256" key="8">
    <source>
        <dbReference type="RuleBase" id="RU363032"/>
    </source>
</evidence>
<evidence type="ECO:0000256" key="2">
    <source>
        <dbReference type="ARBA" id="ARBA00022448"/>
    </source>
</evidence>
<feature type="transmembrane region" description="Helical" evidence="8">
    <location>
        <begin position="435"/>
        <end position="457"/>
    </location>
</feature>
<dbReference type="Proteomes" id="UP000562984">
    <property type="component" value="Unassembled WGS sequence"/>
</dbReference>
<dbReference type="PROSITE" id="PS50928">
    <property type="entry name" value="ABC_TM1"/>
    <property type="match status" value="2"/>
</dbReference>
<accession>A0A849A9Y5</accession>
<feature type="transmembrane region" description="Helical" evidence="8">
    <location>
        <begin position="494"/>
        <end position="514"/>
    </location>
</feature>
<feature type="transmembrane region" description="Helical" evidence="8">
    <location>
        <begin position="534"/>
        <end position="557"/>
    </location>
</feature>
<dbReference type="GO" id="GO:0005886">
    <property type="term" value="C:plasma membrane"/>
    <property type="evidence" value="ECO:0007669"/>
    <property type="project" value="UniProtKB-SubCell"/>
</dbReference>
<keyword evidence="3" id="KW-1003">Cell membrane</keyword>
<feature type="transmembrane region" description="Helical" evidence="8">
    <location>
        <begin position="365"/>
        <end position="384"/>
    </location>
</feature>
<reference evidence="10 11" key="1">
    <citation type="submission" date="2020-05" db="EMBL/GenBank/DDBJ databases">
        <title>Nakamurella sp. DB0629 isolated from air conditioner.</title>
        <authorList>
            <person name="Kim D.H."/>
            <person name="Kim D.-U."/>
        </authorList>
    </citation>
    <scope>NUCLEOTIDE SEQUENCE [LARGE SCALE GENOMIC DNA]</scope>
    <source>
        <strain evidence="10 11">DB0629</strain>
    </source>
</reference>
<dbReference type="SUPFAM" id="SSF161098">
    <property type="entry name" value="MetI-like"/>
    <property type="match status" value="2"/>
</dbReference>
<evidence type="ECO:0000256" key="5">
    <source>
        <dbReference type="ARBA" id="ARBA00022692"/>
    </source>
</evidence>
<keyword evidence="7 8" id="KW-0472">Membrane</keyword>
<evidence type="ECO:0000259" key="9">
    <source>
        <dbReference type="PROSITE" id="PS50928"/>
    </source>
</evidence>
<name>A0A849A9Y5_9ACTN</name>